<organism evidence="13 14">
    <name type="scientific">Syphacia muris</name>
    <dbReference type="NCBI Taxonomy" id="451379"/>
    <lineage>
        <taxon>Eukaryota</taxon>
        <taxon>Metazoa</taxon>
        <taxon>Ecdysozoa</taxon>
        <taxon>Nematoda</taxon>
        <taxon>Chromadorea</taxon>
        <taxon>Rhabditida</taxon>
        <taxon>Spirurina</taxon>
        <taxon>Oxyuridomorpha</taxon>
        <taxon>Oxyuroidea</taxon>
        <taxon>Oxyuridae</taxon>
        <taxon>Syphacia</taxon>
    </lineage>
</organism>
<dbReference type="SMART" id="SM00382">
    <property type="entry name" value="AAA"/>
    <property type="match status" value="1"/>
</dbReference>
<keyword evidence="9 10" id="KW-0472">Membrane</keyword>
<dbReference type="FunFam" id="3.40.50.300:FF:000074">
    <property type="entry name" value="Multidrug resistance-associated protein 5 isoform 1"/>
    <property type="match status" value="1"/>
</dbReference>
<comment type="subcellular location">
    <subcellularLocation>
        <location evidence="1">Vacuole membrane</location>
        <topology evidence="1">Multi-pass membrane protein</topology>
    </subcellularLocation>
</comment>
<dbReference type="GO" id="GO:0140359">
    <property type="term" value="F:ABC-type transporter activity"/>
    <property type="evidence" value="ECO:0007669"/>
    <property type="project" value="InterPro"/>
</dbReference>
<evidence type="ECO:0000256" key="8">
    <source>
        <dbReference type="ARBA" id="ARBA00022989"/>
    </source>
</evidence>
<dbReference type="Gene3D" id="1.20.1560.10">
    <property type="entry name" value="ABC transporter type 1, transmembrane domain"/>
    <property type="match status" value="1"/>
</dbReference>
<dbReference type="InterPro" id="IPR036640">
    <property type="entry name" value="ABC1_TM_sf"/>
</dbReference>
<dbReference type="CDD" id="cd03244">
    <property type="entry name" value="ABCC_MRP_domain2"/>
    <property type="match status" value="1"/>
</dbReference>
<dbReference type="SUPFAM" id="SSF52540">
    <property type="entry name" value="P-loop containing nucleoside triphosphate hydrolases"/>
    <property type="match status" value="1"/>
</dbReference>
<dbReference type="AlphaFoldDB" id="A0A0N5AB26"/>
<name>A0A0N5AB26_9BILA</name>
<dbReference type="Pfam" id="PF00664">
    <property type="entry name" value="ABC_membrane"/>
    <property type="match status" value="1"/>
</dbReference>
<evidence type="ECO:0000259" key="11">
    <source>
        <dbReference type="PROSITE" id="PS50893"/>
    </source>
</evidence>
<keyword evidence="6" id="KW-0547">Nucleotide-binding</keyword>
<feature type="domain" description="ABC transporter" evidence="11">
    <location>
        <begin position="246"/>
        <end position="480"/>
    </location>
</feature>
<feature type="transmembrane region" description="Helical" evidence="10">
    <location>
        <begin position="6"/>
        <end position="27"/>
    </location>
</feature>
<dbReference type="GO" id="GO:0005524">
    <property type="term" value="F:ATP binding"/>
    <property type="evidence" value="ECO:0007669"/>
    <property type="project" value="UniProtKB-KW"/>
</dbReference>
<dbReference type="InterPro" id="IPR011527">
    <property type="entry name" value="ABC1_TM_dom"/>
</dbReference>
<dbReference type="Gene3D" id="3.40.50.300">
    <property type="entry name" value="P-loop containing nucleotide triphosphate hydrolases"/>
    <property type="match status" value="1"/>
</dbReference>
<evidence type="ECO:0000256" key="1">
    <source>
        <dbReference type="ARBA" id="ARBA00004128"/>
    </source>
</evidence>
<dbReference type="Pfam" id="PF00005">
    <property type="entry name" value="ABC_tran"/>
    <property type="match status" value="1"/>
</dbReference>
<proteinExistence type="inferred from homology"/>
<evidence type="ECO:0000256" key="5">
    <source>
        <dbReference type="ARBA" id="ARBA00022737"/>
    </source>
</evidence>
<keyword evidence="8 10" id="KW-1133">Transmembrane helix</keyword>
<evidence type="ECO:0000256" key="9">
    <source>
        <dbReference type="ARBA" id="ARBA00023136"/>
    </source>
</evidence>
<feature type="domain" description="ABC transmembrane type-1" evidence="12">
    <location>
        <begin position="29"/>
        <end position="208"/>
    </location>
</feature>
<dbReference type="PROSITE" id="PS00211">
    <property type="entry name" value="ABC_TRANSPORTER_1"/>
    <property type="match status" value="1"/>
</dbReference>
<keyword evidence="7" id="KW-0067">ATP-binding</keyword>
<sequence length="486" mass="54234">MTIVVILYATPSFGAVVPFLAIVYYTILDLDTVDCRLPGALISAVAYYVYGLFTAFVPVIVTPPVLFVFIGISTAYYFLMRFYVSTSRQLKRLESTSRSPIYSHFQESIQGATCIRAYKKVNHFIKESQEKVDSNLAIYYPSIVANRWLAVRLELIGNLIVAFSALFAVFYRDSRGVTAGLAGLSVSYALNITQTLNWAVRITSELETNIVAVERLKEYTESLTEGSKNQLHQRKPNNDWPSKGEIVIKNLYLRYRQNLDYVLKGISVLIQPNEKIGVVGRTGAGKSSLMIALFRIVEADSGSIEIDGEDLAKLPLEYLRSKLTIVPQDPVLFSGTLRMNLDPFEASSDAQIWEALKMAHLEPFIASLPDRLDHSITEGGENLSVGQRQLICLARALLRKTKILILDEAAASVDMETDALIQKTIREQFSDCTVLTIAHRLQTVIELDRVIVMDNGTIKEFDAPKKLLSNKSSLFYSMAKDAGIAD</sequence>
<feature type="transmembrane region" description="Helical" evidence="10">
    <location>
        <begin position="66"/>
        <end position="84"/>
    </location>
</feature>
<dbReference type="WBParaSite" id="SMUV_0000135201-mRNA-1">
    <property type="protein sequence ID" value="SMUV_0000135201-mRNA-1"/>
    <property type="gene ID" value="SMUV_0000135201"/>
</dbReference>
<dbReference type="GO" id="GO:0005774">
    <property type="term" value="C:vacuolar membrane"/>
    <property type="evidence" value="ECO:0007669"/>
    <property type="project" value="UniProtKB-SubCell"/>
</dbReference>
<dbReference type="PANTHER" id="PTHR24223:SF443">
    <property type="entry name" value="MULTIDRUG-RESISTANCE LIKE PROTEIN 1, ISOFORM I"/>
    <property type="match status" value="1"/>
</dbReference>
<accession>A0A0N5AB26</accession>
<keyword evidence="5" id="KW-0677">Repeat</keyword>
<dbReference type="InterPro" id="IPR003593">
    <property type="entry name" value="AAA+_ATPase"/>
</dbReference>
<protein>
    <submittedName>
        <fullName evidence="14">ABC transporter domain-containing protein</fullName>
    </submittedName>
</protein>
<dbReference type="CDD" id="cd18603">
    <property type="entry name" value="ABC_6TM_MRP1_2_3_6_D2_like"/>
    <property type="match status" value="1"/>
</dbReference>
<keyword evidence="13" id="KW-1185">Reference proteome</keyword>
<comment type="similarity">
    <text evidence="2">Belongs to the ABC transporter superfamily. ABCC family. Conjugate transporter (TC 3.A.1.208) subfamily.</text>
</comment>
<evidence type="ECO:0000256" key="6">
    <source>
        <dbReference type="ARBA" id="ARBA00022741"/>
    </source>
</evidence>
<reference evidence="14" key="1">
    <citation type="submission" date="2017-02" db="UniProtKB">
        <authorList>
            <consortium name="WormBaseParasite"/>
        </authorList>
    </citation>
    <scope>IDENTIFICATION</scope>
</reference>
<dbReference type="InterPro" id="IPR017871">
    <property type="entry name" value="ABC_transporter-like_CS"/>
</dbReference>
<evidence type="ECO:0000256" key="2">
    <source>
        <dbReference type="ARBA" id="ARBA00009726"/>
    </source>
</evidence>
<evidence type="ECO:0000256" key="4">
    <source>
        <dbReference type="ARBA" id="ARBA00022692"/>
    </source>
</evidence>
<dbReference type="InterPro" id="IPR003439">
    <property type="entry name" value="ABC_transporter-like_ATP-bd"/>
</dbReference>
<dbReference type="STRING" id="451379.A0A0N5AB26"/>
<evidence type="ECO:0000256" key="10">
    <source>
        <dbReference type="SAM" id="Phobius"/>
    </source>
</evidence>
<evidence type="ECO:0000256" key="3">
    <source>
        <dbReference type="ARBA" id="ARBA00022448"/>
    </source>
</evidence>
<dbReference type="PANTHER" id="PTHR24223">
    <property type="entry name" value="ATP-BINDING CASSETTE SUB-FAMILY C"/>
    <property type="match status" value="1"/>
</dbReference>
<evidence type="ECO:0000313" key="14">
    <source>
        <dbReference type="WBParaSite" id="SMUV_0000135201-mRNA-1"/>
    </source>
</evidence>
<evidence type="ECO:0000256" key="7">
    <source>
        <dbReference type="ARBA" id="ARBA00022840"/>
    </source>
</evidence>
<dbReference type="Proteomes" id="UP000046393">
    <property type="component" value="Unplaced"/>
</dbReference>
<keyword evidence="3" id="KW-0813">Transport</keyword>
<dbReference type="GO" id="GO:0016887">
    <property type="term" value="F:ATP hydrolysis activity"/>
    <property type="evidence" value="ECO:0007669"/>
    <property type="project" value="InterPro"/>
</dbReference>
<dbReference type="InterPro" id="IPR050173">
    <property type="entry name" value="ABC_transporter_C-like"/>
</dbReference>
<evidence type="ECO:0000313" key="13">
    <source>
        <dbReference type="Proteomes" id="UP000046393"/>
    </source>
</evidence>
<dbReference type="PROSITE" id="PS50893">
    <property type="entry name" value="ABC_TRANSPORTER_2"/>
    <property type="match status" value="1"/>
</dbReference>
<dbReference type="PROSITE" id="PS50929">
    <property type="entry name" value="ABC_TM1F"/>
    <property type="match status" value="1"/>
</dbReference>
<dbReference type="SUPFAM" id="SSF90123">
    <property type="entry name" value="ABC transporter transmembrane region"/>
    <property type="match status" value="1"/>
</dbReference>
<evidence type="ECO:0000259" key="12">
    <source>
        <dbReference type="PROSITE" id="PS50929"/>
    </source>
</evidence>
<feature type="transmembrane region" description="Helical" evidence="10">
    <location>
        <begin position="39"/>
        <end position="60"/>
    </location>
</feature>
<feature type="transmembrane region" description="Helical" evidence="10">
    <location>
        <begin position="149"/>
        <end position="171"/>
    </location>
</feature>
<keyword evidence="4 10" id="KW-0812">Transmembrane</keyword>
<dbReference type="InterPro" id="IPR027417">
    <property type="entry name" value="P-loop_NTPase"/>
</dbReference>